<name>A0ABV4T5N8_9EURY</name>
<evidence type="ECO:0000259" key="1">
    <source>
        <dbReference type="Pfam" id="PF12705"/>
    </source>
</evidence>
<accession>A0ABV4T5N8</accession>
<comment type="caution">
    <text evidence="2">The sequence shown here is derived from an EMBL/GenBank/DDBJ whole genome shotgun (WGS) entry which is preliminary data.</text>
</comment>
<reference evidence="2 3" key="1">
    <citation type="submission" date="2023-03" db="EMBL/GenBank/DDBJ databases">
        <title>Speciation in Pyrococcus: adaptation to high temperature as a mechanism.</title>
        <authorList>
            <person name="Gu J."/>
        </authorList>
    </citation>
    <scope>NUCLEOTIDE SEQUENCE [LARGE SCALE GENOMIC DNA]</scope>
    <source>
        <strain evidence="2 3">LMOA34</strain>
    </source>
</reference>
<dbReference type="RefSeq" id="WP_372824517.1">
    <property type="nucleotide sequence ID" value="NZ_JARRIG010000007.1"/>
</dbReference>
<evidence type="ECO:0000313" key="2">
    <source>
        <dbReference type="EMBL" id="MFA4805145.1"/>
    </source>
</evidence>
<gene>
    <name evidence="2" type="ORF">P8X34_10455</name>
</gene>
<dbReference type="Gene3D" id="3.90.320.10">
    <property type="match status" value="1"/>
</dbReference>
<dbReference type="InterPro" id="IPR038726">
    <property type="entry name" value="PDDEXK_AddAB-type"/>
</dbReference>
<organism evidence="2 3">
    <name type="scientific">Pyrococcus kukulkanii</name>
    <dbReference type="NCBI Taxonomy" id="1609559"/>
    <lineage>
        <taxon>Archaea</taxon>
        <taxon>Methanobacteriati</taxon>
        <taxon>Methanobacteriota</taxon>
        <taxon>Thermococci</taxon>
        <taxon>Thermococcales</taxon>
        <taxon>Thermococcaceae</taxon>
        <taxon>Pyrococcus</taxon>
    </lineage>
</organism>
<evidence type="ECO:0000313" key="3">
    <source>
        <dbReference type="Proteomes" id="UP001571980"/>
    </source>
</evidence>
<dbReference type="Pfam" id="PF12705">
    <property type="entry name" value="PDDEXK_1"/>
    <property type="match status" value="1"/>
</dbReference>
<keyword evidence="3" id="KW-1185">Reference proteome</keyword>
<dbReference type="InterPro" id="IPR011604">
    <property type="entry name" value="PDDEXK-like_dom_sf"/>
</dbReference>
<proteinExistence type="predicted"/>
<dbReference type="EMBL" id="JARRIG010000007">
    <property type="protein sequence ID" value="MFA4805145.1"/>
    <property type="molecule type" value="Genomic_DNA"/>
</dbReference>
<dbReference type="Proteomes" id="UP001571980">
    <property type="component" value="Unassembled WGS sequence"/>
</dbReference>
<feature type="domain" description="PD-(D/E)XK endonuclease-like" evidence="1">
    <location>
        <begin position="104"/>
        <end position="242"/>
    </location>
</feature>
<protein>
    <submittedName>
        <fullName evidence="2">PD-(D/E)XK nuclease family protein</fullName>
    </submittedName>
</protein>
<sequence length="266" mass="30841">MEVADWKKFLNVDLGGKKMNPKEFAEKISFDPEDLPEQIKSYMEEVLGSNREEFLKDYLNDDIIHVTEAVGCLRKAFIVRYLIKKGVEFSEKNWAIFRGKLWDRILSPLFENNQKPIMIAVRDEYGTFFIKGVYDAVVDDVVIDFKTVGSHQLSQLPKEHHVRQIYTYAVAMNKKPVLIYISNKSPAIVHLYHPERLEAAKKIYEETIERAKKLHRALKGNRVPEKERSGLCNYCPFAEFCDLIRTTKDIDSLMPTFERLFGGGGQ</sequence>